<feature type="transmembrane region" description="Helical" evidence="8">
    <location>
        <begin position="12"/>
        <end position="29"/>
    </location>
</feature>
<dbReference type="SUPFAM" id="SSF48264">
    <property type="entry name" value="Cytochrome P450"/>
    <property type="match status" value="1"/>
</dbReference>
<evidence type="ECO:0000256" key="3">
    <source>
        <dbReference type="ARBA" id="ARBA00022723"/>
    </source>
</evidence>
<dbReference type="Proteomes" id="UP000076722">
    <property type="component" value="Unassembled WGS sequence"/>
</dbReference>
<keyword evidence="4 7" id="KW-0560">Oxidoreductase</keyword>
<dbReference type="GO" id="GO:0016705">
    <property type="term" value="F:oxidoreductase activity, acting on paired donors, with incorporation or reduction of molecular oxygen"/>
    <property type="evidence" value="ECO:0007669"/>
    <property type="project" value="InterPro"/>
</dbReference>
<dbReference type="InterPro" id="IPR001128">
    <property type="entry name" value="Cyt_P450"/>
</dbReference>
<evidence type="ECO:0000256" key="6">
    <source>
        <dbReference type="PIRSR" id="PIRSR602403-1"/>
    </source>
</evidence>
<dbReference type="PRINTS" id="PR00385">
    <property type="entry name" value="P450"/>
</dbReference>
<dbReference type="AlphaFoldDB" id="A0A164PSW7"/>
<dbReference type="STRING" id="1314777.A0A164PSW7"/>
<sequence>MSLLQNVLENALLHPWITSFVVAVFYASIKGYWKRRKAWVDVPTVGPTGIFSSYLGVWKYIRNGDEVLREGYEKYGKTGMFQVADLSRWTVVVTSVEMIQELVRVPDEILSFVQASNELIQGDWTMGPNIHANDYHVPILRSTFTRNLGFLYPEIIAEVEAAMNSALPDRPGEWVALQGTYGAMINCIARVANRVFVGAPLCQDPEYVALGIRYATDVVLGAQVIRLFPDFLKPLVGRMFTRVGSTTRQALKQLKPIIESRYAAMEERGEKYEDKPKDILQLLMDDAVGIERTAENLTRRILILNFAAIHTTSMSLTHALFSLAAAPEYIGPLREEIEKAVDEHGWTKTMLAKCRKLDSFVKESQRLRGAGTLTMARIALQDYTFSNGTFIPKGTVLNVISTARHADPELYGETAVDFDPFRYSVMREADGEGTKHHMVTPSIDYLPFGFGRHACPGRFFAVTAMKSMMAYIVLNYDVKFASGKRPADRAIASLCLPDSSAEVLFRKRSIASST</sequence>
<dbReference type="InterPro" id="IPR017972">
    <property type="entry name" value="Cyt_P450_CS"/>
</dbReference>
<evidence type="ECO:0000256" key="4">
    <source>
        <dbReference type="ARBA" id="ARBA00023002"/>
    </source>
</evidence>
<proteinExistence type="inferred from homology"/>
<keyword evidence="3 6" id="KW-0479">Metal-binding</keyword>
<dbReference type="PROSITE" id="PS00086">
    <property type="entry name" value="CYTOCHROME_P450"/>
    <property type="match status" value="1"/>
</dbReference>
<accession>A0A164PSW7</accession>
<evidence type="ECO:0000313" key="9">
    <source>
        <dbReference type="EMBL" id="KZS89009.1"/>
    </source>
</evidence>
<dbReference type="GO" id="GO:0020037">
    <property type="term" value="F:heme binding"/>
    <property type="evidence" value="ECO:0007669"/>
    <property type="project" value="InterPro"/>
</dbReference>
<evidence type="ECO:0000313" key="10">
    <source>
        <dbReference type="Proteomes" id="UP000076722"/>
    </source>
</evidence>
<dbReference type="CDD" id="cd11041">
    <property type="entry name" value="CYP503A1-like"/>
    <property type="match status" value="1"/>
</dbReference>
<dbReference type="PANTHER" id="PTHR46206">
    <property type="entry name" value="CYTOCHROME P450"/>
    <property type="match status" value="1"/>
</dbReference>
<keyword evidence="10" id="KW-1185">Reference proteome</keyword>
<gene>
    <name evidence="9" type="ORF">SISNIDRAFT_489666</name>
</gene>
<evidence type="ECO:0000256" key="2">
    <source>
        <dbReference type="ARBA" id="ARBA00010617"/>
    </source>
</evidence>
<keyword evidence="7" id="KW-0503">Monooxygenase</keyword>
<dbReference type="Gene3D" id="1.10.630.10">
    <property type="entry name" value="Cytochrome P450"/>
    <property type="match status" value="1"/>
</dbReference>
<dbReference type="PRINTS" id="PR00465">
    <property type="entry name" value="EP450IV"/>
</dbReference>
<protein>
    <submittedName>
        <fullName evidence="9">Cytochrome P450</fullName>
    </submittedName>
</protein>
<dbReference type="Pfam" id="PF00067">
    <property type="entry name" value="p450"/>
    <property type="match status" value="1"/>
</dbReference>
<dbReference type="InterPro" id="IPR002403">
    <property type="entry name" value="Cyt_P450_E_grp-IV"/>
</dbReference>
<name>A0A164PSW7_9AGAM</name>
<dbReference type="InterPro" id="IPR036396">
    <property type="entry name" value="Cyt_P450_sf"/>
</dbReference>
<keyword evidence="6 7" id="KW-0349">Heme</keyword>
<keyword evidence="8" id="KW-0812">Transmembrane</keyword>
<dbReference type="GO" id="GO:0004497">
    <property type="term" value="F:monooxygenase activity"/>
    <property type="evidence" value="ECO:0007669"/>
    <property type="project" value="UniProtKB-KW"/>
</dbReference>
<comment type="similarity">
    <text evidence="2 7">Belongs to the cytochrome P450 family.</text>
</comment>
<organism evidence="9 10">
    <name type="scientific">Sistotremastrum niveocremeum HHB9708</name>
    <dbReference type="NCBI Taxonomy" id="1314777"/>
    <lineage>
        <taxon>Eukaryota</taxon>
        <taxon>Fungi</taxon>
        <taxon>Dikarya</taxon>
        <taxon>Basidiomycota</taxon>
        <taxon>Agaricomycotina</taxon>
        <taxon>Agaricomycetes</taxon>
        <taxon>Sistotremastrales</taxon>
        <taxon>Sistotremastraceae</taxon>
        <taxon>Sertulicium</taxon>
        <taxon>Sertulicium niveocremeum</taxon>
    </lineage>
</organism>
<dbReference type="EMBL" id="KV419431">
    <property type="protein sequence ID" value="KZS89009.1"/>
    <property type="molecule type" value="Genomic_DNA"/>
</dbReference>
<feature type="binding site" description="axial binding residue" evidence="6">
    <location>
        <position position="455"/>
    </location>
    <ligand>
        <name>heme</name>
        <dbReference type="ChEBI" id="CHEBI:30413"/>
    </ligand>
    <ligandPart>
        <name>Fe</name>
        <dbReference type="ChEBI" id="CHEBI:18248"/>
    </ligandPart>
</feature>
<comment type="cofactor">
    <cofactor evidence="1 6">
        <name>heme</name>
        <dbReference type="ChEBI" id="CHEBI:30413"/>
    </cofactor>
</comment>
<keyword evidence="8" id="KW-0472">Membrane</keyword>
<evidence type="ECO:0000256" key="7">
    <source>
        <dbReference type="RuleBase" id="RU000461"/>
    </source>
</evidence>
<dbReference type="GO" id="GO:0005506">
    <property type="term" value="F:iron ion binding"/>
    <property type="evidence" value="ECO:0007669"/>
    <property type="project" value="InterPro"/>
</dbReference>
<dbReference type="OrthoDB" id="1844152at2759"/>
<evidence type="ECO:0000256" key="5">
    <source>
        <dbReference type="ARBA" id="ARBA00023004"/>
    </source>
</evidence>
<evidence type="ECO:0000256" key="8">
    <source>
        <dbReference type="SAM" id="Phobius"/>
    </source>
</evidence>
<evidence type="ECO:0000256" key="1">
    <source>
        <dbReference type="ARBA" id="ARBA00001971"/>
    </source>
</evidence>
<reference evidence="9 10" key="1">
    <citation type="journal article" date="2016" name="Mol. Biol. Evol.">
        <title>Comparative Genomics of Early-Diverging Mushroom-Forming Fungi Provides Insights into the Origins of Lignocellulose Decay Capabilities.</title>
        <authorList>
            <person name="Nagy L.G."/>
            <person name="Riley R."/>
            <person name="Tritt A."/>
            <person name="Adam C."/>
            <person name="Daum C."/>
            <person name="Floudas D."/>
            <person name="Sun H."/>
            <person name="Yadav J.S."/>
            <person name="Pangilinan J."/>
            <person name="Larsson K.H."/>
            <person name="Matsuura K."/>
            <person name="Barry K."/>
            <person name="Labutti K."/>
            <person name="Kuo R."/>
            <person name="Ohm R.A."/>
            <person name="Bhattacharya S.S."/>
            <person name="Shirouzu T."/>
            <person name="Yoshinaga Y."/>
            <person name="Martin F.M."/>
            <person name="Grigoriev I.V."/>
            <person name="Hibbett D.S."/>
        </authorList>
    </citation>
    <scope>NUCLEOTIDE SEQUENCE [LARGE SCALE GENOMIC DNA]</scope>
    <source>
        <strain evidence="9 10">HHB9708</strain>
    </source>
</reference>
<keyword evidence="5 6" id="KW-0408">Iron</keyword>
<keyword evidence="8" id="KW-1133">Transmembrane helix</keyword>